<evidence type="ECO:0000259" key="1">
    <source>
        <dbReference type="Pfam" id="PF21530"/>
    </source>
</evidence>
<dbReference type="PANTHER" id="PTHR10492:SF57">
    <property type="entry name" value="ATP-DEPENDENT DNA HELICASE"/>
    <property type="match status" value="1"/>
</dbReference>
<dbReference type="InterPro" id="IPR049163">
    <property type="entry name" value="Pif1-like_2B_dom"/>
</dbReference>
<dbReference type="Proteomes" id="UP000054495">
    <property type="component" value="Unassembled WGS sequence"/>
</dbReference>
<gene>
    <name evidence="2" type="ORF">ANCCEY_14614</name>
</gene>
<accession>A0A0D6L9F7</accession>
<dbReference type="EMBL" id="KE126267">
    <property type="protein sequence ID" value="EPB66296.1"/>
    <property type="molecule type" value="Genomic_DNA"/>
</dbReference>
<sequence>MTLTTNMRVHLWGDENAQYFAEQLLRLGDGKFPIDPDNDLISFPSNFCNVVASLDENHQWLCDRAILAPINESVNNINVQIQDQLPGSVTTYESIYTVVDSEQAVYYPTEFLNSLEPPGMPPHRLILKLGSLIMLLRNIEPPKLCKGTRLCVKKLLPNVIEATILTGRSKGEDVFIPRIPMIPTDMPFDFSRVSTPENLYIYERDGKTKNVVYPNALC</sequence>
<dbReference type="AlphaFoldDB" id="A0A0D6L9F7"/>
<dbReference type="PANTHER" id="PTHR10492">
    <property type="match status" value="1"/>
</dbReference>
<dbReference type="SUPFAM" id="SSF52540">
    <property type="entry name" value="P-loop containing nucleoside triphosphate hydrolases"/>
    <property type="match status" value="1"/>
</dbReference>
<organism evidence="2 3">
    <name type="scientific">Ancylostoma ceylanicum</name>
    <dbReference type="NCBI Taxonomy" id="53326"/>
    <lineage>
        <taxon>Eukaryota</taxon>
        <taxon>Metazoa</taxon>
        <taxon>Ecdysozoa</taxon>
        <taxon>Nematoda</taxon>
        <taxon>Chromadorea</taxon>
        <taxon>Rhabditida</taxon>
        <taxon>Rhabditina</taxon>
        <taxon>Rhabditomorpha</taxon>
        <taxon>Strongyloidea</taxon>
        <taxon>Ancylostomatidae</taxon>
        <taxon>Ancylostomatinae</taxon>
        <taxon>Ancylostoma</taxon>
    </lineage>
</organism>
<name>A0A0D6L9F7_9BILA</name>
<dbReference type="InterPro" id="IPR027417">
    <property type="entry name" value="P-loop_NTPase"/>
</dbReference>
<keyword evidence="3" id="KW-1185">Reference proteome</keyword>
<proteinExistence type="predicted"/>
<dbReference type="Pfam" id="PF21530">
    <property type="entry name" value="Pif1_2B_dom"/>
    <property type="match status" value="1"/>
</dbReference>
<protein>
    <recommendedName>
        <fullName evidence="1">DNA helicase Pif1-like 2B domain-containing protein</fullName>
    </recommendedName>
</protein>
<feature type="domain" description="DNA helicase Pif1-like 2B" evidence="1">
    <location>
        <begin position="110"/>
        <end position="155"/>
    </location>
</feature>
<evidence type="ECO:0000313" key="3">
    <source>
        <dbReference type="Proteomes" id="UP000054495"/>
    </source>
</evidence>
<evidence type="ECO:0000313" key="2">
    <source>
        <dbReference type="EMBL" id="EPB66296.1"/>
    </source>
</evidence>
<reference evidence="2 3" key="1">
    <citation type="submission" date="2013-05" db="EMBL/GenBank/DDBJ databases">
        <title>Draft genome of the parasitic nematode Anyclostoma ceylanicum.</title>
        <authorList>
            <person name="Mitreva M."/>
        </authorList>
    </citation>
    <scope>NUCLEOTIDE SEQUENCE [LARGE SCALE GENOMIC DNA]</scope>
</reference>